<keyword evidence="3 10" id="KW-0436">Ligase</keyword>
<dbReference type="InterPro" id="IPR015413">
    <property type="entry name" value="Methionyl/Leucyl_tRNA_Synth"/>
</dbReference>
<comment type="catalytic activity">
    <reaction evidence="8">
        <text>tRNA(Met) + L-methionine + ATP = L-methionyl-tRNA(Met) + AMP + diphosphate</text>
        <dbReference type="Rhea" id="RHEA:13481"/>
        <dbReference type="Rhea" id="RHEA-COMP:9667"/>
        <dbReference type="Rhea" id="RHEA-COMP:9698"/>
        <dbReference type="ChEBI" id="CHEBI:30616"/>
        <dbReference type="ChEBI" id="CHEBI:33019"/>
        <dbReference type="ChEBI" id="CHEBI:57844"/>
        <dbReference type="ChEBI" id="CHEBI:78442"/>
        <dbReference type="ChEBI" id="CHEBI:78530"/>
        <dbReference type="ChEBI" id="CHEBI:456215"/>
        <dbReference type="EC" id="6.1.1.10"/>
    </reaction>
</comment>
<dbReference type="SUPFAM" id="SSF47323">
    <property type="entry name" value="Anticodon-binding domain of a subclass of class I aminoacyl-tRNA synthetases"/>
    <property type="match status" value="1"/>
</dbReference>
<dbReference type="EMBL" id="CAJVQA010000783">
    <property type="protein sequence ID" value="CAG8490478.1"/>
    <property type="molecule type" value="Genomic_DNA"/>
</dbReference>
<sequence>MSFIFSHKIYRNLSNYRLKIFIISESIYPSVSFSNQNVNKQNFLKQNLKQYITTTTSLEKPVFITTPIFYVNAVPHIGHLYSAVMADSLKRYYELNDKKVILSTGTDEHGLKIQQAAAKVNQSPQEFCDNVSKRFRELFDMANISYTTFIRTTEQKHKDAVKFFWEQLVNNGYIYKGIHEGWYSVSDEAFYSASQVQISNSDEKIANVSESGQLVEWTEEENYKFRLSKCKDELLRWLDENPDVITPSNRFNEVKAFIKSDLADISVSRPQSRLYWGVSVPEDFNQTIYVWLDALINYLTVTGYPWPSQENIINNHLTSGWPADVHIVGKDIIRFHAVYWPAFLMAAKLPLPRKIFAHSHWMMNKHKMSKSRGNVVDPFIVMKEYGVDTIRYYLMRDGGISDDGTYDPTILQTRYRKDLAGQLGNLVSRSTSLALNPSSTIPASPSFIEGVNEKDMTLFKMLQQLPDLVSDHYENIEFGKGLELIFETVAEANKHFTDNEPWNLIKNPNRKVILDRVLFFAVETARISGILLQPIMPTKMRELLDMIGVSNDERKWKHSRLGSGWQVKGGGNVKFNVKDGHFLFPK</sequence>
<evidence type="ECO:0000259" key="11">
    <source>
        <dbReference type="Pfam" id="PF09334"/>
    </source>
</evidence>
<evidence type="ECO:0000256" key="1">
    <source>
        <dbReference type="ARBA" id="ARBA00005594"/>
    </source>
</evidence>
<dbReference type="InterPro" id="IPR041872">
    <property type="entry name" value="Anticodon_Met"/>
</dbReference>
<comment type="caution">
    <text evidence="12">The sequence shown here is derived from an EMBL/GenBank/DDBJ whole genome shotgun (WGS) entry which is preliminary data.</text>
</comment>
<dbReference type="CDD" id="cd00814">
    <property type="entry name" value="MetRS_core"/>
    <property type="match status" value="1"/>
</dbReference>
<dbReference type="Pfam" id="PF09334">
    <property type="entry name" value="tRNA-synt_1g"/>
    <property type="match status" value="1"/>
</dbReference>
<dbReference type="GO" id="GO:0005739">
    <property type="term" value="C:mitochondrion"/>
    <property type="evidence" value="ECO:0007669"/>
    <property type="project" value="UniProtKB-ARBA"/>
</dbReference>
<dbReference type="Gene3D" id="2.170.220.10">
    <property type="match status" value="1"/>
</dbReference>
<evidence type="ECO:0000256" key="7">
    <source>
        <dbReference type="ARBA" id="ARBA00023146"/>
    </source>
</evidence>
<dbReference type="EC" id="6.1.1.10" evidence="2"/>
<dbReference type="GO" id="GO:0004825">
    <property type="term" value="F:methionine-tRNA ligase activity"/>
    <property type="evidence" value="ECO:0007669"/>
    <property type="project" value="UniProtKB-EC"/>
</dbReference>
<evidence type="ECO:0000256" key="9">
    <source>
        <dbReference type="ARBA" id="ARBA00068817"/>
    </source>
</evidence>
<dbReference type="InterPro" id="IPR009080">
    <property type="entry name" value="tRNAsynth_Ia_anticodon-bd"/>
</dbReference>
<dbReference type="SUPFAM" id="SSF52374">
    <property type="entry name" value="Nucleotidylyl transferase"/>
    <property type="match status" value="1"/>
</dbReference>
<dbReference type="InterPro" id="IPR014729">
    <property type="entry name" value="Rossmann-like_a/b/a_fold"/>
</dbReference>
<comment type="similarity">
    <text evidence="1 10">Belongs to the class-I aminoacyl-tRNA synthetase family.</text>
</comment>
<gene>
    <name evidence="12" type="ORF">CPELLU_LOCUS1956</name>
</gene>
<protein>
    <recommendedName>
        <fullName evidence="9">Probable methionine--tRNA ligase, mitochondrial</fullName>
        <ecNumber evidence="2">6.1.1.10</ecNumber>
    </recommendedName>
</protein>
<proteinExistence type="inferred from homology"/>
<dbReference type="CDD" id="cd07957">
    <property type="entry name" value="Anticodon_Ia_Met"/>
    <property type="match status" value="1"/>
</dbReference>
<accession>A0A9N8WL87</accession>
<evidence type="ECO:0000256" key="8">
    <source>
        <dbReference type="ARBA" id="ARBA00047364"/>
    </source>
</evidence>
<dbReference type="InterPro" id="IPR023457">
    <property type="entry name" value="Met-tRNA_synth_2"/>
</dbReference>
<evidence type="ECO:0000313" key="12">
    <source>
        <dbReference type="EMBL" id="CAG8490478.1"/>
    </source>
</evidence>
<evidence type="ECO:0000313" key="13">
    <source>
        <dbReference type="Proteomes" id="UP000789759"/>
    </source>
</evidence>
<dbReference type="Proteomes" id="UP000789759">
    <property type="component" value="Unassembled WGS sequence"/>
</dbReference>
<dbReference type="PRINTS" id="PR01041">
    <property type="entry name" value="TRNASYNTHMET"/>
</dbReference>
<keyword evidence="7 10" id="KW-0030">Aminoacyl-tRNA synthetase</keyword>
<evidence type="ECO:0000256" key="5">
    <source>
        <dbReference type="ARBA" id="ARBA00022840"/>
    </source>
</evidence>
<evidence type="ECO:0000256" key="2">
    <source>
        <dbReference type="ARBA" id="ARBA00012838"/>
    </source>
</evidence>
<name>A0A9N8WL87_9GLOM</name>
<feature type="domain" description="Methionyl/Leucyl tRNA synthetase" evidence="11">
    <location>
        <begin position="62"/>
        <end position="430"/>
    </location>
</feature>
<reference evidence="12" key="1">
    <citation type="submission" date="2021-06" db="EMBL/GenBank/DDBJ databases">
        <authorList>
            <person name="Kallberg Y."/>
            <person name="Tangrot J."/>
            <person name="Rosling A."/>
        </authorList>
    </citation>
    <scope>NUCLEOTIDE SEQUENCE</scope>
    <source>
        <strain evidence="12">FL966</strain>
    </source>
</reference>
<keyword evidence="6 10" id="KW-0648">Protein biosynthesis</keyword>
<dbReference type="PANTHER" id="PTHR43326">
    <property type="entry name" value="METHIONYL-TRNA SYNTHETASE"/>
    <property type="match status" value="1"/>
</dbReference>
<keyword evidence="5 10" id="KW-0067">ATP-binding</keyword>
<keyword evidence="13" id="KW-1185">Reference proteome</keyword>
<dbReference type="PANTHER" id="PTHR43326:SF1">
    <property type="entry name" value="METHIONINE--TRNA LIGASE, MITOCHONDRIAL"/>
    <property type="match status" value="1"/>
</dbReference>
<dbReference type="GO" id="GO:0005524">
    <property type="term" value="F:ATP binding"/>
    <property type="evidence" value="ECO:0007669"/>
    <property type="project" value="UniProtKB-KW"/>
</dbReference>
<evidence type="ECO:0000256" key="10">
    <source>
        <dbReference type="RuleBase" id="RU363039"/>
    </source>
</evidence>
<evidence type="ECO:0000256" key="3">
    <source>
        <dbReference type="ARBA" id="ARBA00022598"/>
    </source>
</evidence>
<dbReference type="GO" id="GO:0006431">
    <property type="term" value="P:methionyl-tRNA aminoacylation"/>
    <property type="evidence" value="ECO:0007669"/>
    <property type="project" value="InterPro"/>
</dbReference>
<dbReference type="NCBIfam" id="TIGR00398">
    <property type="entry name" value="metG"/>
    <property type="match status" value="1"/>
</dbReference>
<dbReference type="OrthoDB" id="24670at2759"/>
<organism evidence="12 13">
    <name type="scientific">Cetraspora pellucida</name>
    <dbReference type="NCBI Taxonomy" id="1433469"/>
    <lineage>
        <taxon>Eukaryota</taxon>
        <taxon>Fungi</taxon>
        <taxon>Fungi incertae sedis</taxon>
        <taxon>Mucoromycota</taxon>
        <taxon>Glomeromycotina</taxon>
        <taxon>Glomeromycetes</taxon>
        <taxon>Diversisporales</taxon>
        <taxon>Gigasporaceae</taxon>
        <taxon>Cetraspora</taxon>
    </lineage>
</organism>
<dbReference type="AlphaFoldDB" id="A0A9N8WL87"/>
<dbReference type="InterPro" id="IPR033911">
    <property type="entry name" value="MetRS_core"/>
</dbReference>
<evidence type="ECO:0000256" key="4">
    <source>
        <dbReference type="ARBA" id="ARBA00022741"/>
    </source>
</evidence>
<dbReference type="Gene3D" id="3.40.50.620">
    <property type="entry name" value="HUPs"/>
    <property type="match status" value="1"/>
</dbReference>
<dbReference type="InterPro" id="IPR014758">
    <property type="entry name" value="Met-tRNA_synth"/>
</dbReference>
<dbReference type="Gene3D" id="1.10.730.10">
    <property type="entry name" value="Isoleucyl-tRNA Synthetase, Domain 1"/>
    <property type="match status" value="1"/>
</dbReference>
<keyword evidence="4 10" id="KW-0547">Nucleotide-binding</keyword>
<dbReference type="FunFam" id="2.170.220.10:FF:000001">
    <property type="entry name" value="methionine--tRNA ligase, mitochondrial"/>
    <property type="match status" value="1"/>
</dbReference>
<evidence type="ECO:0000256" key="6">
    <source>
        <dbReference type="ARBA" id="ARBA00022917"/>
    </source>
</evidence>